<keyword evidence="6" id="KW-1185">Reference proteome</keyword>
<evidence type="ECO:0000256" key="2">
    <source>
        <dbReference type="ARBA" id="ARBA00022679"/>
    </source>
</evidence>
<dbReference type="PANTHER" id="PTHR12400">
    <property type="entry name" value="INOSITOL POLYPHOSPHATE KINASE"/>
    <property type="match status" value="1"/>
</dbReference>
<dbReference type="GO" id="GO:0046854">
    <property type="term" value="P:phosphatidylinositol phosphate biosynthetic process"/>
    <property type="evidence" value="ECO:0007669"/>
    <property type="project" value="TreeGrafter"/>
</dbReference>
<reference evidence="6" key="2">
    <citation type="submission" date="2009-11" db="EMBL/GenBank/DDBJ databases">
        <title>The Genome Sequence of Allomyces macrogynus strain ATCC 38327.</title>
        <authorList>
            <consortium name="The Broad Institute Genome Sequencing Platform"/>
            <person name="Russ C."/>
            <person name="Cuomo C."/>
            <person name="Shea T."/>
            <person name="Young S.K."/>
            <person name="Zeng Q."/>
            <person name="Koehrsen M."/>
            <person name="Haas B."/>
            <person name="Borodovsky M."/>
            <person name="Guigo R."/>
            <person name="Alvarado L."/>
            <person name="Berlin A."/>
            <person name="Borenstein D."/>
            <person name="Chen Z."/>
            <person name="Engels R."/>
            <person name="Freedman E."/>
            <person name="Gellesch M."/>
            <person name="Goldberg J."/>
            <person name="Griggs A."/>
            <person name="Gujja S."/>
            <person name="Heiman D."/>
            <person name="Hepburn T."/>
            <person name="Howarth C."/>
            <person name="Jen D."/>
            <person name="Larson L."/>
            <person name="Lewis B."/>
            <person name="Mehta T."/>
            <person name="Park D."/>
            <person name="Pearson M."/>
            <person name="Roberts A."/>
            <person name="Saif S."/>
            <person name="Shenoy N."/>
            <person name="Sisk P."/>
            <person name="Stolte C."/>
            <person name="Sykes S."/>
            <person name="Walk T."/>
            <person name="White J."/>
            <person name="Yandava C."/>
            <person name="Burger G."/>
            <person name="Gray M.W."/>
            <person name="Holland P.W.H."/>
            <person name="King N."/>
            <person name="Lang F.B.F."/>
            <person name="Roger A.J."/>
            <person name="Ruiz-Trillo I."/>
            <person name="Lander E."/>
            <person name="Nusbaum C."/>
        </authorList>
    </citation>
    <scope>NUCLEOTIDE SEQUENCE [LARGE SCALE GENOMIC DNA]</scope>
    <source>
        <strain evidence="6">ATCC 38327</strain>
    </source>
</reference>
<keyword evidence="3 4" id="KW-0418">Kinase</keyword>
<dbReference type="EC" id="2.7.-.-" evidence="4"/>
<dbReference type="GO" id="GO:0005634">
    <property type="term" value="C:nucleus"/>
    <property type="evidence" value="ECO:0007669"/>
    <property type="project" value="TreeGrafter"/>
</dbReference>
<dbReference type="EMBL" id="GG745349">
    <property type="protein sequence ID" value="KNE66029.1"/>
    <property type="molecule type" value="Genomic_DNA"/>
</dbReference>
<dbReference type="GO" id="GO:0000824">
    <property type="term" value="F:inositol-1,4,5,6-tetrakisphosphate 3-kinase activity"/>
    <property type="evidence" value="ECO:0007669"/>
    <property type="project" value="TreeGrafter"/>
</dbReference>
<dbReference type="InterPro" id="IPR005522">
    <property type="entry name" value="IPK"/>
</dbReference>
<dbReference type="SUPFAM" id="SSF56104">
    <property type="entry name" value="SAICAR synthase-like"/>
    <property type="match status" value="1"/>
</dbReference>
<evidence type="ECO:0000256" key="3">
    <source>
        <dbReference type="ARBA" id="ARBA00022777"/>
    </source>
</evidence>
<dbReference type="PANTHER" id="PTHR12400:SF21">
    <property type="entry name" value="KINASE"/>
    <property type="match status" value="1"/>
</dbReference>
<dbReference type="Gene3D" id="3.30.470.160">
    <property type="entry name" value="Inositol polyphosphate kinase"/>
    <property type="match status" value="1"/>
</dbReference>
<dbReference type="eggNOG" id="KOG1620">
    <property type="taxonomic scope" value="Eukaryota"/>
</dbReference>
<dbReference type="GO" id="GO:0008440">
    <property type="term" value="F:inositol-1,4,5-trisphosphate 3-kinase activity"/>
    <property type="evidence" value="ECO:0007669"/>
    <property type="project" value="TreeGrafter"/>
</dbReference>
<evidence type="ECO:0000256" key="4">
    <source>
        <dbReference type="RuleBase" id="RU363090"/>
    </source>
</evidence>
<dbReference type="Pfam" id="PF03770">
    <property type="entry name" value="IPK"/>
    <property type="match status" value="1"/>
</dbReference>
<dbReference type="STRING" id="578462.A0A0L0SUM6"/>
<comment type="similarity">
    <text evidence="1 4">Belongs to the inositol phosphokinase (IPK) family.</text>
</comment>
<name>A0A0L0SUM6_ALLM3</name>
<gene>
    <name evidence="5" type="ORF">AMAG_19314</name>
</gene>
<dbReference type="GO" id="GO:0005737">
    <property type="term" value="C:cytoplasm"/>
    <property type="evidence" value="ECO:0007669"/>
    <property type="project" value="TreeGrafter"/>
</dbReference>
<evidence type="ECO:0000256" key="1">
    <source>
        <dbReference type="ARBA" id="ARBA00007374"/>
    </source>
</evidence>
<accession>A0A0L0SUM6</accession>
<reference evidence="5 6" key="1">
    <citation type="submission" date="2009-11" db="EMBL/GenBank/DDBJ databases">
        <title>Annotation of Allomyces macrogynus ATCC 38327.</title>
        <authorList>
            <consortium name="The Broad Institute Genome Sequencing Platform"/>
            <person name="Russ C."/>
            <person name="Cuomo C."/>
            <person name="Burger G."/>
            <person name="Gray M.W."/>
            <person name="Holland P.W.H."/>
            <person name="King N."/>
            <person name="Lang F.B.F."/>
            <person name="Roger A.J."/>
            <person name="Ruiz-Trillo I."/>
            <person name="Young S.K."/>
            <person name="Zeng Q."/>
            <person name="Gargeya S."/>
            <person name="Fitzgerald M."/>
            <person name="Haas B."/>
            <person name="Abouelleil A."/>
            <person name="Alvarado L."/>
            <person name="Arachchi H.M."/>
            <person name="Berlin A."/>
            <person name="Chapman S.B."/>
            <person name="Gearin G."/>
            <person name="Goldberg J."/>
            <person name="Griggs A."/>
            <person name="Gujja S."/>
            <person name="Hansen M."/>
            <person name="Heiman D."/>
            <person name="Howarth C."/>
            <person name="Larimer J."/>
            <person name="Lui A."/>
            <person name="MacDonald P.J.P."/>
            <person name="McCowen C."/>
            <person name="Montmayeur A."/>
            <person name="Murphy C."/>
            <person name="Neiman D."/>
            <person name="Pearson M."/>
            <person name="Priest M."/>
            <person name="Roberts A."/>
            <person name="Saif S."/>
            <person name="Shea T."/>
            <person name="Sisk P."/>
            <person name="Stolte C."/>
            <person name="Sykes S."/>
            <person name="Wortman J."/>
            <person name="Nusbaum C."/>
            <person name="Birren B."/>
        </authorList>
    </citation>
    <scope>NUCLEOTIDE SEQUENCE [LARGE SCALE GENOMIC DNA]</scope>
    <source>
        <strain evidence="5 6">ATCC 38327</strain>
    </source>
</reference>
<sequence>MKVPTGKSRTVSVPSLLSQSMPASTSALTAAVAAVPAPVTPLPPSAPVPGMAVMNQQFIVLEDLTAHLTHPCILDLKMGTRQHGVWATEAKRRSQERKCAATTSKRLGDKYFRAHAGDLRRFLLAFGRVLG</sequence>
<dbReference type="GO" id="GO:0032958">
    <property type="term" value="P:inositol phosphate biosynthetic process"/>
    <property type="evidence" value="ECO:0007669"/>
    <property type="project" value="InterPro"/>
</dbReference>
<organism evidence="5 6">
    <name type="scientific">Allomyces macrogynus (strain ATCC 38327)</name>
    <name type="common">Allomyces javanicus var. macrogynus</name>
    <dbReference type="NCBI Taxonomy" id="578462"/>
    <lineage>
        <taxon>Eukaryota</taxon>
        <taxon>Fungi</taxon>
        <taxon>Fungi incertae sedis</taxon>
        <taxon>Blastocladiomycota</taxon>
        <taxon>Blastocladiomycetes</taxon>
        <taxon>Blastocladiales</taxon>
        <taxon>Blastocladiaceae</taxon>
        <taxon>Allomyces</taxon>
    </lineage>
</organism>
<dbReference type="InterPro" id="IPR038286">
    <property type="entry name" value="IPK_sf"/>
</dbReference>
<keyword evidence="2 4" id="KW-0808">Transferase</keyword>
<protein>
    <recommendedName>
        <fullName evidence="4">Kinase</fullName>
        <ecNumber evidence="4">2.7.-.-</ecNumber>
    </recommendedName>
</protein>
<dbReference type="Proteomes" id="UP000054350">
    <property type="component" value="Unassembled WGS sequence"/>
</dbReference>
<dbReference type="AlphaFoldDB" id="A0A0L0SUM6"/>
<proteinExistence type="inferred from homology"/>
<dbReference type="OrthoDB" id="2573163at2759"/>
<evidence type="ECO:0000313" key="6">
    <source>
        <dbReference type="Proteomes" id="UP000054350"/>
    </source>
</evidence>
<dbReference type="VEuPathDB" id="FungiDB:AMAG_19314"/>
<evidence type="ECO:0000313" key="5">
    <source>
        <dbReference type="EMBL" id="KNE66029.1"/>
    </source>
</evidence>